<comment type="caution">
    <text evidence="11">The sequence shown here is derived from an EMBL/GenBank/DDBJ whole genome shotgun (WGS) entry which is preliminary data.</text>
</comment>
<keyword evidence="12" id="KW-1185">Reference proteome</keyword>
<keyword evidence="2" id="KW-0813">Transport</keyword>
<dbReference type="InterPro" id="IPR050866">
    <property type="entry name" value="CNG_cation_channel"/>
</dbReference>
<sequence>MDVQHLDMMENRTLWKDSVNERSVPECLMMRLCLLCSDEQELLIQLPTKMRLDIAVDVNYSIVSKVALFQVRTSERPDPTQRTAAPASNDPSACVCLQGCDRQMVFDLLTRLKSVVYLPGDFVCKKNPSGLGRRRAASGGAERPRAALTGYCVLQGEIGREMYIIKQGEVQVVGGPDLETVFVTIRAGSVFGEISLLAGGGGNRRTANVKAHGFANLFILDKKDLAEILVHYPESQKLLRKKAKCEASNQDLCFQLRIQQVAPFGEQIAAVRPESFLNVLGASLIWVRTSRSWTLDVSVVSPSSVLSRITVIRSGSGSDRVTAGHMTSRIRSGSAGQTLQLPVCLSVCRTMLTKDKKPEEKETRKEAAEVIPPRPDTPKLFKAALKVTERAGIEGTFAKMKKVYQPAEGQTEVGREGWREDENEGRREGGK</sequence>
<dbReference type="Proteomes" id="UP000250572">
    <property type="component" value="Unassembled WGS sequence"/>
</dbReference>
<name>A0A315VV38_GAMAF</name>
<dbReference type="GO" id="GO:0005886">
    <property type="term" value="C:plasma membrane"/>
    <property type="evidence" value="ECO:0007669"/>
    <property type="project" value="TreeGrafter"/>
</dbReference>
<proteinExistence type="predicted"/>
<evidence type="ECO:0000313" key="11">
    <source>
        <dbReference type="EMBL" id="PWA26286.1"/>
    </source>
</evidence>
<dbReference type="SMART" id="SM00100">
    <property type="entry name" value="cNMP"/>
    <property type="match status" value="1"/>
</dbReference>
<feature type="domain" description="Cyclic nucleotide-binding" evidence="10">
    <location>
        <begin position="153"/>
        <end position="229"/>
    </location>
</feature>
<dbReference type="InterPro" id="IPR014710">
    <property type="entry name" value="RmlC-like_jellyroll"/>
</dbReference>
<dbReference type="InterPro" id="IPR018488">
    <property type="entry name" value="cNMP-bd_CS"/>
</dbReference>
<feature type="compositionally biased region" description="Basic and acidic residues" evidence="9">
    <location>
        <begin position="356"/>
        <end position="368"/>
    </location>
</feature>
<organism evidence="11 12">
    <name type="scientific">Gambusia affinis</name>
    <name type="common">Western mosquitofish</name>
    <name type="synonym">Heterandria affinis</name>
    <dbReference type="NCBI Taxonomy" id="33528"/>
    <lineage>
        <taxon>Eukaryota</taxon>
        <taxon>Metazoa</taxon>
        <taxon>Chordata</taxon>
        <taxon>Craniata</taxon>
        <taxon>Vertebrata</taxon>
        <taxon>Euteleostomi</taxon>
        <taxon>Actinopterygii</taxon>
        <taxon>Neopterygii</taxon>
        <taxon>Teleostei</taxon>
        <taxon>Neoteleostei</taxon>
        <taxon>Acanthomorphata</taxon>
        <taxon>Ovalentaria</taxon>
        <taxon>Atherinomorphae</taxon>
        <taxon>Cyprinodontiformes</taxon>
        <taxon>Poeciliidae</taxon>
        <taxon>Poeciliinae</taxon>
        <taxon>Gambusia</taxon>
    </lineage>
</organism>
<dbReference type="GO" id="GO:0030553">
    <property type="term" value="F:cGMP binding"/>
    <property type="evidence" value="ECO:0007669"/>
    <property type="project" value="TreeGrafter"/>
</dbReference>
<dbReference type="PROSITE" id="PS50042">
    <property type="entry name" value="CNMP_BINDING_3"/>
    <property type="match status" value="1"/>
</dbReference>
<dbReference type="GO" id="GO:0005223">
    <property type="term" value="F:intracellularly cGMP-activated cation channel activity"/>
    <property type="evidence" value="ECO:0007669"/>
    <property type="project" value="TreeGrafter"/>
</dbReference>
<dbReference type="FunFam" id="2.60.120.10:FF:000020">
    <property type="entry name" value="Cyclic nucleotide-gated channel beta 3"/>
    <property type="match status" value="1"/>
</dbReference>
<dbReference type="SUPFAM" id="SSF51206">
    <property type="entry name" value="cAMP-binding domain-like"/>
    <property type="match status" value="1"/>
</dbReference>
<dbReference type="InterPro" id="IPR000595">
    <property type="entry name" value="cNMP-bd_dom"/>
</dbReference>
<dbReference type="Pfam" id="PF00027">
    <property type="entry name" value="cNMP_binding"/>
    <property type="match status" value="1"/>
</dbReference>
<feature type="compositionally biased region" description="Basic and acidic residues" evidence="9">
    <location>
        <begin position="413"/>
        <end position="431"/>
    </location>
</feature>
<keyword evidence="6" id="KW-0472">Membrane</keyword>
<dbReference type="PROSITE" id="PS00889">
    <property type="entry name" value="CNMP_BINDING_2"/>
    <property type="match status" value="1"/>
</dbReference>
<keyword evidence="8" id="KW-0407">Ion channel</keyword>
<dbReference type="EMBL" id="NHOQ01001192">
    <property type="protein sequence ID" value="PWA26286.1"/>
    <property type="molecule type" value="Genomic_DNA"/>
</dbReference>
<evidence type="ECO:0000256" key="7">
    <source>
        <dbReference type="ARBA" id="ARBA00023286"/>
    </source>
</evidence>
<protein>
    <recommendedName>
        <fullName evidence="10">Cyclic nucleotide-binding domain-containing protein</fullName>
    </recommendedName>
</protein>
<dbReference type="Gene3D" id="2.60.120.10">
    <property type="entry name" value="Jelly Rolls"/>
    <property type="match status" value="1"/>
</dbReference>
<dbReference type="PANTHER" id="PTHR45638:SF16">
    <property type="entry name" value="CYCLIC NUCLEOTIDE-GATED CATION CHANNEL BETA-1"/>
    <property type="match status" value="1"/>
</dbReference>
<dbReference type="GO" id="GO:0001750">
    <property type="term" value="C:photoreceptor outer segment"/>
    <property type="evidence" value="ECO:0007669"/>
    <property type="project" value="TreeGrafter"/>
</dbReference>
<gene>
    <name evidence="11" type="ORF">CCH79_00020332</name>
</gene>
<dbReference type="InterPro" id="IPR018490">
    <property type="entry name" value="cNMP-bd_dom_sf"/>
</dbReference>
<dbReference type="CDD" id="cd00038">
    <property type="entry name" value="CAP_ED"/>
    <property type="match status" value="1"/>
</dbReference>
<dbReference type="PANTHER" id="PTHR45638">
    <property type="entry name" value="CYCLIC NUCLEOTIDE-GATED CATION CHANNEL SUBUNIT A"/>
    <property type="match status" value="1"/>
</dbReference>
<dbReference type="GO" id="GO:0005222">
    <property type="term" value="F:intracellularly cAMP-activated cation channel activity"/>
    <property type="evidence" value="ECO:0007669"/>
    <property type="project" value="TreeGrafter"/>
</dbReference>
<dbReference type="GO" id="GO:0001895">
    <property type="term" value="P:retina homeostasis"/>
    <property type="evidence" value="ECO:0007669"/>
    <property type="project" value="TreeGrafter"/>
</dbReference>
<accession>A0A315VV38</accession>
<dbReference type="GO" id="GO:0017071">
    <property type="term" value="C:intracellular cyclic nucleotide activated cation channel complex"/>
    <property type="evidence" value="ECO:0007669"/>
    <property type="project" value="TreeGrafter"/>
</dbReference>
<comment type="subcellular location">
    <subcellularLocation>
        <location evidence="1">Membrane</location>
        <topology evidence="1">Multi-pass membrane protein</topology>
    </subcellularLocation>
</comment>
<keyword evidence="4" id="KW-1133">Transmembrane helix</keyword>
<evidence type="ECO:0000256" key="5">
    <source>
        <dbReference type="ARBA" id="ARBA00023065"/>
    </source>
</evidence>
<keyword evidence="3" id="KW-0812">Transmembrane</keyword>
<keyword evidence="7" id="KW-1071">Ligand-gated ion channel</keyword>
<dbReference type="AlphaFoldDB" id="A0A315VV38"/>
<evidence type="ECO:0000256" key="9">
    <source>
        <dbReference type="SAM" id="MobiDB-lite"/>
    </source>
</evidence>
<evidence type="ECO:0000256" key="6">
    <source>
        <dbReference type="ARBA" id="ARBA00023136"/>
    </source>
</evidence>
<evidence type="ECO:0000256" key="8">
    <source>
        <dbReference type="ARBA" id="ARBA00023303"/>
    </source>
</evidence>
<dbReference type="GO" id="GO:0044877">
    <property type="term" value="F:protein-containing complex binding"/>
    <property type="evidence" value="ECO:0007669"/>
    <property type="project" value="TreeGrafter"/>
</dbReference>
<evidence type="ECO:0000256" key="4">
    <source>
        <dbReference type="ARBA" id="ARBA00022989"/>
    </source>
</evidence>
<feature type="region of interest" description="Disordered" evidence="9">
    <location>
        <begin position="356"/>
        <end position="375"/>
    </location>
</feature>
<keyword evidence="5" id="KW-0406">Ion transport</keyword>
<evidence type="ECO:0000313" key="12">
    <source>
        <dbReference type="Proteomes" id="UP000250572"/>
    </source>
</evidence>
<evidence type="ECO:0000256" key="3">
    <source>
        <dbReference type="ARBA" id="ARBA00022692"/>
    </source>
</evidence>
<evidence type="ECO:0000259" key="10">
    <source>
        <dbReference type="PROSITE" id="PS50042"/>
    </source>
</evidence>
<evidence type="ECO:0000256" key="2">
    <source>
        <dbReference type="ARBA" id="ARBA00022448"/>
    </source>
</evidence>
<evidence type="ECO:0000256" key="1">
    <source>
        <dbReference type="ARBA" id="ARBA00004141"/>
    </source>
</evidence>
<reference evidence="11 12" key="1">
    <citation type="journal article" date="2018" name="G3 (Bethesda)">
        <title>A High-Quality Reference Genome for the Invasive Mosquitofish Gambusia affinis Using a Chicago Library.</title>
        <authorList>
            <person name="Hoffberg S.L."/>
            <person name="Troendle N.J."/>
            <person name="Glenn T.C."/>
            <person name="Mahmud O."/>
            <person name="Louha S."/>
            <person name="Chalopin D."/>
            <person name="Bennetzen J.L."/>
            <person name="Mauricio R."/>
        </authorList>
    </citation>
    <scope>NUCLEOTIDE SEQUENCE [LARGE SCALE GENOMIC DNA]</scope>
    <source>
        <strain evidence="11">NE01/NJP1002.9</strain>
        <tissue evidence="11">Muscle</tissue>
    </source>
</reference>
<feature type="region of interest" description="Disordered" evidence="9">
    <location>
        <begin position="405"/>
        <end position="431"/>
    </location>
</feature>